<organism evidence="1 2">
    <name type="scientific">Aureimonas ureilytica</name>
    <dbReference type="NCBI Taxonomy" id="401562"/>
    <lineage>
        <taxon>Bacteria</taxon>
        <taxon>Pseudomonadati</taxon>
        <taxon>Pseudomonadota</taxon>
        <taxon>Alphaproteobacteria</taxon>
        <taxon>Hyphomicrobiales</taxon>
        <taxon>Aurantimonadaceae</taxon>
        <taxon>Aureimonas</taxon>
    </lineage>
</organism>
<evidence type="ECO:0008006" key="3">
    <source>
        <dbReference type="Google" id="ProtNLM"/>
    </source>
</evidence>
<dbReference type="PATRIC" id="fig|401562.4.peg.333"/>
<gene>
    <name evidence="1" type="ORF">NS365_04090</name>
</gene>
<sequence length="75" mass="8038">MVVHATNNEPWYQSRVTWGVIVAGVCTIAKPLIGELPVTAEQTADIVSALTTAGQAIGFGLTLYGRWRARRPIGS</sequence>
<reference evidence="1 2" key="1">
    <citation type="journal article" date="2016" name="Front. Microbiol.">
        <title>Genomic Resource of Rice Seed Associated Bacteria.</title>
        <authorList>
            <person name="Midha S."/>
            <person name="Bansal K."/>
            <person name="Sharma S."/>
            <person name="Kumar N."/>
            <person name="Patil P.P."/>
            <person name="Chaudhry V."/>
            <person name="Patil P.B."/>
        </authorList>
    </citation>
    <scope>NUCLEOTIDE SEQUENCE [LARGE SCALE GENOMIC DNA]</scope>
    <source>
        <strain evidence="1 2">NS365</strain>
    </source>
</reference>
<name>A0A175RUP6_9HYPH</name>
<dbReference type="Proteomes" id="UP000078529">
    <property type="component" value="Unassembled WGS sequence"/>
</dbReference>
<dbReference type="AlphaFoldDB" id="A0A175RUP6"/>
<comment type="caution">
    <text evidence="1">The sequence shown here is derived from an EMBL/GenBank/DDBJ whole genome shotgun (WGS) entry which is preliminary data.</text>
</comment>
<evidence type="ECO:0000313" key="1">
    <source>
        <dbReference type="EMBL" id="KTR07505.1"/>
    </source>
</evidence>
<evidence type="ECO:0000313" key="2">
    <source>
        <dbReference type="Proteomes" id="UP000078529"/>
    </source>
</evidence>
<protein>
    <recommendedName>
        <fullName evidence="3">Holin</fullName>
    </recommendedName>
</protein>
<keyword evidence="2" id="KW-1185">Reference proteome</keyword>
<proteinExistence type="predicted"/>
<accession>A0A175RUP6</accession>
<dbReference type="EMBL" id="LDQA01000010">
    <property type="protein sequence ID" value="KTR07505.1"/>
    <property type="molecule type" value="Genomic_DNA"/>
</dbReference>